<evidence type="ECO:0000256" key="4">
    <source>
        <dbReference type="ARBA" id="ARBA00011378"/>
    </source>
</evidence>
<evidence type="ECO:0000256" key="8">
    <source>
        <dbReference type="ARBA" id="ARBA00029810"/>
    </source>
</evidence>
<protein>
    <recommendedName>
        <fullName evidence="5">Mitotic-spindle organizing protein 1</fullName>
    </recommendedName>
    <alternativeName>
        <fullName evidence="8">Mitotic-spindle organizing protein associated with a ring of gamma-tubulin 1</fullName>
    </alternativeName>
</protein>
<dbReference type="Proteomes" id="UP000036947">
    <property type="component" value="Unassembled WGS sequence"/>
</dbReference>
<evidence type="ECO:0000256" key="5">
    <source>
        <dbReference type="ARBA" id="ARBA00016992"/>
    </source>
</evidence>
<keyword evidence="7" id="KW-0206">Cytoskeleton</keyword>
<evidence type="ECO:0000256" key="2">
    <source>
        <dbReference type="ARBA" id="ARBA00004317"/>
    </source>
</evidence>
<evidence type="ECO:0000313" key="10">
    <source>
        <dbReference type="Proteomes" id="UP000036947"/>
    </source>
</evidence>
<dbReference type="GO" id="GO:0031021">
    <property type="term" value="C:interphase microtubule organizing center"/>
    <property type="evidence" value="ECO:0007669"/>
    <property type="project" value="TreeGrafter"/>
</dbReference>
<reference evidence="9 10" key="1">
    <citation type="journal article" date="2015" name="BMC Genomics">
        <title>The genome of the truffle-parasite Tolypocladium ophioglossoides and the evolution of antifungal peptaibiotics.</title>
        <authorList>
            <person name="Quandt C.A."/>
            <person name="Bushley K.E."/>
            <person name="Spatafora J.W."/>
        </authorList>
    </citation>
    <scope>NUCLEOTIDE SEQUENCE [LARGE SCALE GENOMIC DNA]</scope>
    <source>
        <strain evidence="9 10">CBS 100239</strain>
    </source>
</reference>
<evidence type="ECO:0000256" key="1">
    <source>
        <dbReference type="ARBA" id="ARBA00003060"/>
    </source>
</evidence>
<dbReference type="OrthoDB" id="48571at2759"/>
<accession>A0A0L0NJG1</accession>
<dbReference type="GO" id="GO:0000931">
    <property type="term" value="C:gamma-tubulin ring complex"/>
    <property type="evidence" value="ECO:0007669"/>
    <property type="project" value="InterPro"/>
</dbReference>
<dbReference type="InterPro" id="IPR022214">
    <property type="entry name" value="MZT1"/>
</dbReference>
<evidence type="ECO:0000256" key="7">
    <source>
        <dbReference type="ARBA" id="ARBA00023212"/>
    </source>
</evidence>
<gene>
    <name evidence="9" type="ORF">TOPH_00868</name>
</gene>
<dbReference type="EMBL" id="LFRF01000002">
    <property type="protein sequence ID" value="KND94173.1"/>
    <property type="molecule type" value="Genomic_DNA"/>
</dbReference>
<evidence type="ECO:0000256" key="6">
    <source>
        <dbReference type="ARBA" id="ARBA00022490"/>
    </source>
</evidence>
<sequence length="70" mass="7723">MPPDTDKRAAAQQAVDVLHEIGTILNCQLDRRALSICISLIERGVNPEALATVVKELRQEAQQVEQGRQS</sequence>
<dbReference type="AlphaFoldDB" id="A0A0L0NJG1"/>
<comment type="subunit">
    <text evidence="4">Part of the gamma-tubulin complex.</text>
</comment>
<organism evidence="9 10">
    <name type="scientific">Tolypocladium ophioglossoides (strain CBS 100239)</name>
    <name type="common">Snaketongue truffleclub</name>
    <name type="synonym">Elaphocordyceps ophioglossoides</name>
    <dbReference type="NCBI Taxonomy" id="1163406"/>
    <lineage>
        <taxon>Eukaryota</taxon>
        <taxon>Fungi</taxon>
        <taxon>Dikarya</taxon>
        <taxon>Ascomycota</taxon>
        <taxon>Pezizomycotina</taxon>
        <taxon>Sordariomycetes</taxon>
        <taxon>Hypocreomycetidae</taxon>
        <taxon>Hypocreales</taxon>
        <taxon>Ophiocordycipitaceae</taxon>
        <taxon>Tolypocladium</taxon>
    </lineage>
</organism>
<proteinExistence type="inferred from homology"/>
<dbReference type="GO" id="GO:0005819">
    <property type="term" value="C:spindle"/>
    <property type="evidence" value="ECO:0007669"/>
    <property type="project" value="TreeGrafter"/>
</dbReference>
<keyword evidence="6" id="KW-0963">Cytoplasm</keyword>
<dbReference type="GO" id="GO:0090307">
    <property type="term" value="P:mitotic spindle assembly"/>
    <property type="evidence" value="ECO:0007669"/>
    <property type="project" value="TreeGrafter"/>
</dbReference>
<keyword evidence="10" id="KW-1185">Reference proteome</keyword>
<dbReference type="PANTHER" id="PTHR28520:SF2">
    <property type="entry name" value="MITOTIC-SPINDLE ORGANIZING PROTEIN 1"/>
    <property type="match status" value="1"/>
</dbReference>
<dbReference type="PANTHER" id="PTHR28520">
    <property type="entry name" value="MITOTIC-SPINDLE ORGANIZING PROTEIN 1"/>
    <property type="match status" value="1"/>
</dbReference>
<evidence type="ECO:0000256" key="3">
    <source>
        <dbReference type="ARBA" id="ARBA00011015"/>
    </source>
</evidence>
<comment type="function">
    <text evidence="1">Required for gamma-tubulin complex recruitment to the microtubule organizing center (MTOC).</text>
</comment>
<dbReference type="Pfam" id="PF12554">
    <property type="entry name" value="MOZART1"/>
    <property type="match status" value="1"/>
</dbReference>
<dbReference type="GO" id="GO:0044732">
    <property type="term" value="C:mitotic spindle pole body"/>
    <property type="evidence" value="ECO:0007669"/>
    <property type="project" value="TreeGrafter"/>
</dbReference>
<dbReference type="STRING" id="1163406.A0A0L0NJG1"/>
<name>A0A0L0NJG1_TOLOC</name>
<comment type="similarity">
    <text evidence="3">Belongs to the MOZART1 family.</text>
</comment>
<dbReference type="GO" id="GO:0033566">
    <property type="term" value="P:gamma-tubulin complex localization"/>
    <property type="evidence" value="ECO:0007669"/>
    <property type="project" value="InterPro"/>
</dbReference>
<dbReference type="GO" id="GO:0051415">
    <property type="term" value="P:microtubule nucleation by interphase microtubule organizing center"/>
    <property type="evidence" value="ECO:0007669"/>
    <property type="project" value="TreeGrafter"/>
</dbReference>
<evidence type="ECO:0000313" key="9">
    <source>
        <dbReference type="EMBL" id="KND94173.1"/>
    </source>
</evidence>
<comment type="caution">
    <text evidence="9">The sequence shown here is derived from an EMBL/GenBank/DDBJ whole genome shotgun (WGS) entry which is preliminary data.</text>
</comment>
<comment type="subcellular location">
    <subcellularLocation>
        <location evidence="2">Cytoplasm</location>
        <location evidence="2">Cytoskeleton</location>
        <location evidence="2">Microtubule organizing center</location>
        <location evidence="2">Spindle pole body</location>
    </subcellularLocation>
</comment>